<proteinExistence type="predicted"/>
<protein>
    <submittedName>
        <fullName evidence="1">Uncharacterized protein</fullName>
    </submittedName>
</protein>
<sequence length="72" mass="7589">MLGVAADREVRDVFGGVLNLALQGFKGIHHALLCSDDEPAYRVTFTGTFYGDYMECAVQINSAGCSGISAAS</sequence>
<dbReference type="Proteomes" id="UP000619376">
    <property type="component" value="Unassembled WGS sequence"/>
</dbReference>
<organism evidence="1 2">
    <name type="scientific">Deinococcus metalli</name>
    <dbReference type="NCBI Taxonomy" id="1141878"/>
    <lineage>
        <taxon>Bacteria</taxon>
        <taxon>Thermotogati</taxon>
        <taxon>Deinococcota</taxon>
        <taxon>Deinococci</taxon>
        <taxon>Deinococcales</taxon>
        <taxon>Deinococcaceae</taxon>
        <taxon>Deinococcus</taxon>
    </lineage>
</organism>
<name>A0ABQ3JQE5_9DEIO</name>
<gene>
    <name evidence="1" type="ORF">GCM10017781_14040</name>
</gene>
<keyword evidence="2" id="KW-1185">Reference proteome</keyword>
<evidence type="ECO:0000313" key="2">
    <source>
        <dbReference type="Proteomes" id="UP000619376"/>
    </source>
</evidence>
<comment type="caution">
    <text evidence="1">The sequence shown here is derived from an EMBL/GenBank/DDBJ whole genome shotgun (WGS) entry which is preliminary data.</text>
</comment>
<accession>A0ABQ3JQE5</accession>
<evidence type="ECO:0000313" key="1">
    <source>
        <dbReference type="EMBL" id="GHF38508.1"/>
    </source>
</evidence>
<reference evidence="2" key="1">
    <citation type="journal article" date="2019" name="Int. J. Syst. Evol. Microbiol.">
        <title>The Global Catalogue of Microorganisms (GCM) 10K type strain sequencing project: providing services to taxonomists for standard genome sequencing and annotation.</title>
        <authorList>
            <consortium name="The Broad Institute Genomics Platform"/>
            <consortium name="The Broad Institute Genome Sequencing Center for Infectious Disease"/>
            <person name="Wu L."/>
            <person name="Ma J."/>
        </authorList>
    </citation>
    <scope>NUCLEOTIDE SEQUENCE [LARGE SCALE GENOMIC DNA]</scope>
    <source>
        <strain evidence="2">CGMCC 1.18437</strain>
    </source>
</reference>
<dbReference type="EMBL" id="BNAJ01000002">
    <property type="protein sequence ID" value="GHF38508.1"/>
    <property type="molecule type" value="Genomic_DNA"/>
</dbReference>